<evidence type="ECO:0000313" key="2">
    <source>
        <dbReference type="EMBL" id="NUY00739.1"/>
    </source>
</evidence>
<evidence type="ECO:0000313" key="5">
    <source>
        <dbReference type="Proteomes" id="UP000594380"/>
    </source>
</evidence>
<evidence type="ECO:0000313" key="6">
    <source>
        <dbReference type="Proteomes" id="UP000821598"/>
    </source>
</evidence>
<reference evidence="2 5" key="2">
    <citation type="submission" date="2020-02" db="EMBL/GenBank/DDBJ databases">
        <title>Paraburkholderia simonii sp. nov. and Paraburkholderia youngii sp. nov. Brazilian and Mexican Mimosa-associated rhizobia.</title>
        <authorList>
            <person name="Mavima L."/>
            <person name="Beukes C.W."/>
            <person name="Chan W.Y."/>
            <person name="Palmer M."/>
            <person name="De Meyer S.E."/>
            <person name="James E.K."/>
            <person name="Venter S.N."/>
            <person name="Steenkamp E.T."/>
        </authorList>
    </citation>
    <scope>NUCLEOTIDE SEQUENCE [LARGE SCALE GENOMIC DNA]</scope>
    <source>
        <strain evidence="2 5">JPY169</strain>
    </source>
</reference>
<evidence type="ECO:0000313" key="4">
    <source>
        <dbReference type="Proteomes" id="UP000592820"/>
    </source>
</evidence>
<comment type="caution">
    <text evidence="1">The sequence shown here is derived from an EMBL/GenBank/DDBJ whole genome shotgun (WGS) entry which is preliminary data.</text>
</comment>
<dbReference type="InterPro" id="IPR021946">
    <property type="entry name" value="DUF3563"/>
</dbReference>
<gene>
    <name evidence="3" type="ORF">FSB64_19905</name>
    <name evidence="2" type="ORF">G5S42_13725</name>
    <name evidence="1" type="ORF">HDG41_006009</name>
</gene>
<dbReference type="Proteomes" id="UP000594380">
    <property type="component" value="Unassembled WGS sequence"/>
</dbReference>
<keyword evidence="6" id="KW-1185">Reference proteome</keyword>
<dbReference type="AlphaFoldDB" id="A0A7W8P406"/>
<organism evidence="1 4">
    <name type="scientific">Paraburkholderia youngii</name>
    <dbReference type="NCBI Taxonomy" id="2782701"/>
    <lineage>
        <taxon>Bacteria</taxon>
        <taxon>Pseudomonadati</taxon>
        <taxon>Pseudomonadota</taxon>
        <taxon>Betaproteobacteria</taxon>
        <taxon>Burkholderiales</taxon>
        <taxon>Burkholderiaceae</taxon>
        <taxon>Paraburkholderia</taxon>
    </lineage>
</organism>
<dbReference type="EMBL" id="JAALDK010000001">
    <property type="protein sequence ID" value="NUY00739.1"/>
    <property type="molecule type" value="Genomic_DNA"/>
</dbReference>
<dbReference type="Pfam" id="PF12086">
    <property type="entry name" value="DUF3563"/>
    <property type="match status" value="1"/>
</dbReference>
<dbReference type="GeneID" id="301101394"/>
<dbReference type="EMBL" id="JACHDE010000016">
    <property type="protein sequence ID" value="MBB5403919.1"/>
    <property type="molecule type" value="Genomic_DNA"/>
</dbReference>
<evidence type="ECO:0000313" key="3">
    <source>
        <dbReference type="EMBL" id="NVI05986.1"/>
    </source>
</evidence>
<reference evidence="1 4" key="3">
    <citation type="submission" date="2020-08" db="EMBL/GenBank/DDBJ databases">
        <title>Genomic Encyclopedia of Type Strains, Phase IV (KMG-V): Genome sequencing to study the core and pangenomes of soil and plant-associated prokaryotes.</title>
        <authorList>
            <person name="Whitman W."/>
        </authorList>
    </citation>
    <scope>NUCLEOTIDE SEQUENCE [LARGE SCALE GENOMIC DNA]</scope>
    <source>
        <strain evidence="1 4">JPY162</strain>
    </source>
</reference>
<sequence>MYLLSRLFLFLTKSPDQLAKERADAYLAEATDLYDLEFRMRKLDQESNVRAPSWMSQHYG</sequence>
<dbReference type="EMBL" id="VOMC01000020">
    <property type="protein sequence ID" value="NVI05986.1"/>
    <property type="molecule type" value="Genomic_DNA"/>
</dbReference>
<proteinExistence type="predicted"/>
<evidence type="ECO:0000313" key="1">
    <source>
        <dbReference type="EMBL" id="MBB5403919.1"/>
    </source>
</evidence>
<dbReference type="RefSeq" id="WP_176107213.1">
    <property type="nucleotide sequence ID" value="NZ_JAALDK010000001.1"/>
</dbReference>
<name>A0A7W8P406_9BURK</name>
<dbReference type="Proteomes" id="UP000592820">
    <property type="component" value="Unassembled WGS sequence"/>
</dbReference>
<accession>A0A7W8P406</accession>
<protein>
    <submittedName>
        <fullName evidence="2">DUF3563 domain-containing protein</fullName>
    </submittedName>
</protein>
<dbReference type="Proteomes" id="UP000821598">
    <property type="component" value="Unassembled WGS sequence"/>
</dbReference>
<reference evidence="3 6" key="1">
    <citation type="submission" date="2019-08" db="EMBL/GenBank/DDBJ databases">
        <title>Paraburkholderia simonii sp. nov. and P. youngii sp. nov. Brazilian and Mexican Mimosa-associated rhizobia.</title>
        <authorList>
            <person name="Mavima L."/>
            <person name="Beukes C.W."/>
            <person name="Palmer M."/>
            <person name="De Meyer S.E."/>
            <person name="James E.K."/>
            <person name="Maluk M."/>
            <person name="Avontuur J.R."/>
            <person name="Chan W.Y."/>
            <person name="Venter S.N."/>
            <person name="Steenkamp E.T."/>
        </authorList>
    </citation>
    <scope>NUCLEOTIDE SEQUENCE [LARGE SCALE GENOMIC DNA]</scope>
    <source>
        <strain evidence="3 6">JPY454</strain>
    </source>
</reference>